<gene>
    <name evidence="1" type="ORF">EQP59_04140</name>
</gene>
<proteinExistence type="predicted"/>
<organism evidence="1 2">
    <name type="scientific">Ornithobacterium rhinotracheale</name>
    <dbReference type="NCBI Taxonomy" id="28251"/>
    <lineage>
        <taxon>Bacteria</taxon>
        <taxon>Pseudomonadati</taxon>
        <taxon>Bacteroidota</taxon>
        <taxon>Flavobacteriia</taxon>
        <taxon>Flavobacteriales</taxon>
        <taxon>Weeksellaceae</taxon>
        <taxon>Ornithobacterium</taxon>
    </lineage>
</organism>
<reference evidence="1 2" key="1">
    <citation type="submission" date="2019-01" db="EMBL/GenBank/DDBJ databases">
        <title>Whole Genome of Ornithobacterium rhinotracheale FARPER-174b.</title>
        <authorList>
            <person name="Tataje-Lavanda L.A."/>
            <person name="Montalvan A."/>
            <person name="Montesinos R."/>
            <person name="Zimic M."/>
            <person name="Fernandez-Sanchez M."/>
            <person name="Fernandez-Diaz M."/>
        </authorList>
    </citation>
    <scope>NUCLEOTIDE SEQUENCE [LARGE SCALE GENOMIC DNA]</scope>
    <source>
        <strain evidence="1 2">FARPER-174b</strain>
    </source>
</reference>
<evidence type="ECO:0000313" key="1">
    <source>
        <dbReference type="EMBL" id="QAR30596.1"/>
    </source>
</evidence>
<dbReference type="AlphaFoldDB" id="A0A410JR40"/>
<dbReference type="Proteomes" id="UP000287701">
    <property type="component" value="Chromosome"/>
</dbReference>
<accession>A0A410JR40</accession>
<name>A0A410JR40_ORNRH</name>
<evidence type="ECO:0000313" key="2">
    <source>
        <dbReference type="Proteomes" id="UP000287701"/>
    </source>
</evidence>
<protein>
    <submittedName>
        <fullName evidence="1">Uncharacterized protein</fullName>
    </submittedName>
</protein>
<dbReference type="EMBL" id="CP035107">
    <property type="protein sequence ID" value="QAR30596.1"/>
    <property type="molecule type" value="Genomic_DNA"/>
</dbReference>
<dbReference type="RefSeq" id="WP_128501077.1">
    <property type="nucleotide sequence ID" value="NZ_CP035107.1"/>
</dbReference>
<dbReference type="OrthoDB" id="1452941at2"/>
<sequence length="107" mass="12435">MKKMVLSVALACGVCVGYGQSKEAKREIRKYYTEKQIKYIKKELKEYISDCDDILHLSNSLDEKLFKNKGHLIAYFDFFINPLYDDFCTKGEVYGYGLKISRLINGE</sequence>